<evidence type="ECO:0000313" key="3">
    <source>
        <dbReference type="Proteomes" id="UP000683360"/>
    </source>
</evidence>
<dbReference type="EMBL" id="CAJPWZ010002730">
    <property type="protein sequence ID" value="CAG2244238.1"/>
    <property type="molecule type" value="Genomic_DNA"/>
</dbReference>
<dbReference type="InterPro" id="IPR033467">
    <property type="entry name" value="Tesmin/TSO1-like_CXC"/>
</dbReference>
<feature type="domain" description="Tesmin/TSO1-like CXC" evidence="1">
    <location>
        <begin position="1524"/>
        <end position="1569"/>
    </location>
</feature>
<protein>
    <recommendedName>
        <fullName evidence="1">Tesmin/TSO1-like CXC domain-containing protein</fullName>
    </recommendedName>
</protein>
<accession>A0A8S3UPI0</accession>
<dbReference type="Proteomes" id="UP000683360">
    <property type="component" value="Unassembled WGS sequence"/>
</dbReference>
<gene>
    <name evidence="2" type="ORF">MEDL_56326</name>
</gene>
<name>A0A8S3UPI0_MYTED</name>
<comment type="caution">
    <text evidence="2">The sequence shown here is derived from an EMBL/GenBank/DDBJ whole genome shotgun (WGS) entry which is preliminary data.</text>
</comment>
<dbReference type="PANTHER" id="PTHR47018:SF2">
    <property type="entry name" value="TESMIN_TSO1-LIKE CXC DOMAIN-CONTAINING PROTEIN"/>
    <property type="match status" value="1"/>
</dbReference>
<organism evidence="2 3">
    <name type="scientific">Mytilus edulis</name>
    <name type="common">Blue mussel</name>
    <dbReference type="NCBI Taxonomy" id="6550"/>
    <lineage>
        <taxon>Eukaryota</taxon>
        <taxon>Metazoa</taxon>
        <taxon>Spiralia</taxon>
        <taxon>Lophotrochozoa</taxon>
        <taxon>Mollusca</taxon>
        <taxon>Bivalvia</taxon>
        <taxon>Autobranchia</taxon>
        <taxon>Pteriomorphia</taxon>
        <taxon>Mytilida</taxon>
        <taxon>Mytiloidea</taxon>
        <taxon>Mytilidae</taxon>
        <taxon>Mytilinae</taxon>
        <taxon>Mytilus</taxon>
    </lineage>
</organism>
<proteinExistence type="predicted"/>
<evidence type="ECO:0000313" key="2">
    <source>
        <dbReference type="EMBL" id="CAG2244238.1"/>
    </source>
</evidence>
<keyword evidence="3" id="KW-1185">Reference proteome</keyword>
<evidence type="ECO:0000259" key="1">
    <source>
        <dbReference type="SMART" id="SM01114"/>
    </source>
</evidence>
<dbReference type="SMART" id="SM01114">
    <property type="entry name" value="CXC"/>
    <property type="match status" value="1"/>
</dbReference>
<reference evidence="2" key="1">
    <citation type="submission" date="2021-03" db="EMBL/GenBank/DDBJ databases">
        <authorList>
            <person name="Bekaert M."/>
        </authorList>
    </citation>
    <scope>NUCLEOTIDE SEQUENCE</scope>
</reference>
<dbReference type="OrthoDB" id="10071095at2759"/>
<sequence>MSGRSSCSKLHPERRPGPCAYCNNDHISNRYIHLIQKASDLPDFTNFVSSSYKLSDLDCICRKCEDAEGCSSSDIHHYTEINVPVFEKAFSVSIQTEFPEYSTSDTFFSHLCHSHYNKLNKCINLTVVQCIVCDKFSGKNTGSFKTVSEDKRELFTRYFNFDMHLENLICCPYCYNNFNSFSRSDAAEDQLSKTTEYLFSCLENFTIIDTEKVTTENIDLFSFRSVLESVINSFVEEKALLLPNLFEQYKCILHKNANKLGLCVEQKVFHRPQWLFTMLKSCLGRALSYYVPKKKNLGRMIYRNGTDIFGCLHALVVENCKCIEDNKRLKKESIIQAEKLASTVSEENRKNKQEQSLEDAVKILKNYVKIYVSDKIKMDGLPDIDNFNCKDEILKIPPILWNFIFRICSTDNEEKVLKKSQFNWNLHYSEPLFNIFRMMPRLYILSCIFHLQNSQCVQPLHLLCTDIADKFSNSSSTFLSINARLGAGISKDSLRRYITNRCRELEKKQRYIFSDSFIVASFDNLDKNQAYSVVCAGKDRSGFHGTTIQTVVPKPSQKINMFDDSNLISNLNHVNQTSIEHDISEVPNSRDRKLEKGIIQKLVNPEDKFGLPQVKKQNKFSDMSPSDLKETAAEISEWDEFYRSVTKYGFSKNFFKKENIVLPGIKTFFSIPVESTEKSDFSSVAILDETADSKDTVLKVLNILYDKFQVGQLTNYVIVVGDGKSYDHLIKLKSEYGEQMDWVLAYPGDWHILKNVLPIFVKIYFDAGLRQLATKHHHGATLKVLTECSKFAVTHRFFYTSLGSSYETSDMSLDEEEDEVCKTDVWEKRLIPYHLADLHTFPEPVIQHFTAGCFSVSISGKHLYSVALDEAHEMEINLKSKNALNSFSQSSLANLTFYLPYRAKTLHNLKSELQLEREEGLYQREGTMSYVKNAEKTVCEYMSNLETSSLFDINCNEHLHHIFTRTETDHEQTDSLINYRKYGEEDMANYLKCFLFRTYETAGKPPSRKRRNLKTFAPIKITIHKQKKEIKDQNTVISCLRKKIAFSKHSGNAVKDLDQFLQLPRALCDAEGIPEKGQKATAANVFKNIYSDAFLLQVPKAPVSSKTTVIIDGMFIINTSPLASHQTFGDYGDFLFNRWIIKYYNQYTANEVHLLFDDPNRNGVSPKDIERTRRNTVVQEPVVRTCISSDTPLLSNWRNFIAVRHQKRLLVNFLSEYFLSLSLTYFSTNQCCFVTAGGFDDDRKDRAISILKGQVVDYDLASGNHEEADTRVWLHASVTTADQVIIYSPDTDVFFIGLPLVSDLNKTVYVQLRDSPYNNSFLSMDKLVKCITLNDSLLQGIDSVLICMQLLFIYSGCDFVSYFRGCGKKTFFDVFRKHASFIVGNGSFSDVHGHNGLYSFYRLICSVYFSKHRAAFQPYSTPKSLFDSISEGDLHEKHISFISAIREKLWERVVTEVEMMPNHEALKLHWMRCCWVFDYWSQSTSNTHALSDLSKCGWQITDNRLEIVWDTVLNFQKVEKTVEWYTKGCGCKTGCKTNRCKCRKAQNENCDGFCGPGCKCVNCFNVPDSGDQVLDMSIDLDDVISDDTEEFEDPVEVEQPELDGLVEQLDQTDDYWLFSTEEI</sequence>
<dbReference type="PANTHER" id="PTHR47018">
    <property type="entry name" value="CXC DOMAIN-CONTAINING PROTEIN-RELATED"/>
    <property type="match status" value="1"/>
</dbReference>